<evidence type="ECO:0000313" key="12">
    <source>
        <dbReference type="Proteomes" id="UP000000305"/>
    </source>
</evidence>
<evidence type="ECO:0000256" key="10">
    <source>
        <dbReference type="SAM" id="MobiDB-lite"/>
    </source>
</evidence>
<evidence type="ECO:0000256" key="4">
    <source>
        <dbReference type="ARBA" id="ARBA00022781"/>
    </source>
</evidence>
<keyword evidence="4 9" id="KW-0375">Hydrogen ion transport</keyword>
<dbReference type="AlphaFoldDB" id="E9H3Y2"/>
<name>E9H3Y2_DAPPU</name>
<dbReference type="KEGG" id="dpx:DAPPUDRAFT_231350"/>
<dbReference type="GO" id="GO:0015986">
    <property type="term" value="P:proton motive force-driven ATP synthesis"/>
    <property type="evidence" value="ECO:0000318"/>
    <property type="project" value="GO_Central"/>
</dbReference>
<dbReference type="InterPro" id="IPR013837">
    <property type="entry name" value="ATP_synth_F0_suB"/>
</dbReference>
<evidence type="ECO:0000256" key="6">
    <source>
        <dbReference type="ARBA" id="ARBA00023065"/>
    </source>
</evidence>
<evidence type="ECO:0000256" key="1">
    <source>
        <dbReference type="ARBA" id="ARBA00007479"/>
    </source>
</evidence>
<keyword evidence="12" id="KW-1185">Reference proteome</keyword>
<dbReference type="PhylomeDB" id="E9H3Y2"/>
<evidence type="ECO:0000256" key="3">
    <source>
        <dbReference type="ARBA" id="ARBA00022547"/>
    </source>
</evidence>
<evidence type="ECO:0000313" key="11">
    <source>
        <dbReference type="EMBL" id="EFX73635.1"/>
    </source>
</evidence>
<comment type="subunit">
    <text evidence="9">F-type ATPases have 2 components, CF(1) - the catalytic core - and CF(0) - the membrane proton channel. CF(1) and CF(0) have multiple subunits.</text>
</comment>
<feature type="region of interest" description="Disordered" evidence="10">
    <location>
        <begin position="21"/>
        <end position="40"/>
    </location>
</feature>
<keyword evidence="2 9" id="KW-0813">Transport</keyword>
<dbReference type="GO" id="GO:0015078">
    <property type="term" value="F:proton transmembrane transporter activity"/>
    <property type="evidence" value="ECO:0007669"/>
    <property type="project" value="UniProtKB-UniRule"/>
</dbReference>
<keyword evidence="5 9" id="KW-0999">Mitochondrion inner membrane</keyword>
<evidence type="ECO:0000256" key="7">
    <source>
        <dbReference type="ARBA" id="ARBA00023128"/>
    </source>
</evidence>
<dbReference type="OMA" id="PEEWFTF"/>
<dbReference type="HOGENOM" id="CLU_087186_1_0_1"/>
<dbReference type="GO" id="GO:0005743">
    <property type="term" value="C:mitochondrial inner membrane"/>
    <property type="evidence" value="ECO:0007669"/>
    <property type="project" value="UniProtKB-SubCell"/>
</dbReference>
<comment type="function">
    <text evidence="9">Subunit b, of the mitochondrial membrane ATP synthase complex (F(1)F(0) ATP synthase or Complex V) that produces ATP from ADP in the presence of a proton gradient across the membrane which is generated by electron transport complexes of the respiratory chain. ATP synthase complex consist of a soluble F(1) head domain - the catalytic core - and a membrane F(1) domain - the membrane proton channel. These two domains are linked by a central stalk rotating inside the F(1) region and a stationary peripheral stalk. During catalysis, ATP synthesis in the catalytic domain of F(1) is coupled via a rotary mechanism of the central stalk subunits to proton translocation. In vivo, can only synthesize ATP although its ATP hydrolase activity can be activated artificially in vitro. Part of the complex F(0) domain. Part of the complex F(0) domain and the peripheric stalk, which acts as a stator to hold the catalytic alpha(3)beta(3) subcomplex and subunit a/ATP6 static relative to the rotary elements.</text>
</comment>
<proteinExistence type="inferred from homology"/>
<evidence type="ECO:0000256" key="9">
    <source>
        <dbReference type="RuleBase" id="RU368017"/>
    </source>
</evidence>
<keyword evidence="3 9" id="KW-0138">CF(0)</keyword>
<dbReference type="Proteomes" id="UP000000305">
    <property type="component" value="Unassembled WGS sequence"/>
</dbReference>
<protein>
    <recommendedName>
        <fullName evidence="9">ATP synthase subunit b</fullName>
    </recommendedName>
</protein>
<evidence type="ECO:0000256" key="5">
    <source>
        <dbReference type="ARBA" id="ARBA00022792"/>
    </source>
</evidence>
<evidence type="ECO:0000256" key="2">
    <source>
        <dbReference type="ARBA" id="ARBA00022448"/>
    </source>
</evidence>
<dbReference type="InterPro" id="IPR008688">
    <property type="entry name" value="ATP_synth_Bsub_B/MI25"/>
</dbReference>
<evidence type="ECO:0000256" key="8">
    <source>
        <dbReference type="ARBA" id="ARBA00023136"/>
    </source>
</evidence>
<dbReference type="Pfam" id="PF05405">
    <property type="entry name" value="Mt_ATP-synt_B"/>
    <property type="match status" value="1"/>
</dbReference>
<comment type="similarity">
    <text evidence="1 9">Belongs to the eukaryotic ATPase B chain family.</text>
</comment>
<dbReference type="InParanoid" id="E9H3Y2"/>
<dbReference type="SUPFAM" id="SSF161060">
    <property type="entry name" value="ATP synthase B chain-like"/>
    <property type="match status" value="1"/>
</dbReference>
<reference evidence="11 12" key="1">
    <citation type="journal article" date="2011" name="Science">
        <title>The ecoresponsive genome of Daphnia pulex.</title>
        <authorList>
            <person name="Colbourne J.K."/>
            <person name="Pfrender M.E."/>
            <person name="Gilbert D."/>
            <person name="Thomas W.K."/>
            <person name="Tucker A."/>
            <person name="Oakley T.H."/>
            <person name="Tokishita S."/>
            <person name="Aerts A."/>
            <person name="Arnold G.J."/>
            <person name="Basu M.K."/>
            <person name="Bauer D.J."/>
            <person name="Caceres C.E."/>
            <person name="Carmel L."/>
            <person name="Casola C."/>
            <person name="Choi J.H."/>
            <person name="Detter J.C."/>
            <person name="Dong Q."/>
            <person name="Dusheyko S."/>
            <person name="Eads B.D."/>
            <person name="Frohlich T."/>
            <person name="Geiler-Samerotte K.A."/>
            <person name="Gerlach D."/>
            <person name="Hatcher P."/>
            <person name="Jogdeo S."/>
            <person name="Krijgsveld J."/>
            <person name="Kriventseva E.V."/>
            <person name="Kultz D."/>
            <person name="Laforsch C."/>
            <person name="Lindquist E."/>
            <person name="Lopez J."/>
            <person name="Manak J.R."/>
            <person name="Muller J."/>
            <person name="Pangilinan J."/>
            <person name="Patwardhan R.P."/>
            <person name="Pitluck S."/>
            <person name="Pritham E.J."/>
            <person name="Rechtsteiner A."/>
            <person name="Rho M."/>
            <person name="Rogozin I.B."/>
            <person name="Sakarya O."/>
            <person name="Salamov A."/>
            <person name="Schaack S."/>
            <person name="Shapiro H."/>
            <person name="Shiga Y."/>
            <person name="Skalitzky C."/>
            <person name="Smith Z."/>
            <person name="Souvorov A."/>
            <person name="Sung W."/>
            <person name="Tang Z."/>
            <person name="Tsuchiya D."/>
            <person name="Tu H."/>
            <person name="Vos H."/>
            <person name="Wang M."/>
            <person name="Wolf Y.I."/>
            <person name="Yamagata H."/>
            <person name="Yamada T."/>
            <person name="Ye Y."/>
            <person name="Shaw J.R."/>
            <person name="Andrews J."/>
            <person name="Crease T.J."/>
            <person name="Tang H."/>
            <person name="Lucas S.M."/>
            <person name="Robertson H.M."/>
            <person name="Bork P."/>
            <person name="Koonin E.V."/>
            <person name="Zdobnov E.M."/>
            <person name="Grigoriev I.V."/>
            <person name="Lynch M."/>
            <person name="Boore J.L."/>
        </authorList>
    </citation>
    <scope>NUCLEOTIDE SEQUENCE [LARGE SCALE GENOMIC DNA]</scope>
</reference>
<dbReference type="eggNOG" id="KOG3976">
    <property type="taxonomic scope" value="Eukaryota"/>
</dbReference>
<organism evidence="11 12">
    <name type="scientific">Daphnia pulex</name>
    <name type="common">Water flea</name>
    <dbReference type="NCBI Taxonomy" id="6669"/>
    <lineage>
        <taxon>Eukaryota</taxon>
        <taxon>Metazoa</taxon>
        <taxon>Ecdysozoa</taxon>
        <taxon>Arthropoda</taxon>
        <taxon>Crustacea</taxon>
        <taxon>Branchiopoda</taxon>
        <taxon>Diplostraca</taxon>
        <taxon>Cladocera</taxon>
        <taxon>Anomopoda</taxon>
        <taxon>Daphniidae</taxon>
        <taxon>Daphnia</taxon>
    </lineage>
</organism>
<dbReference type="FunFam" id="1.20.5.2210:FF:000005">
    <property type="entry name" value="Uncharacterized protein"/>
    <property type="match status" value="1"/>
</dbReference>
<keyword evidence="8 9" id="KW-0472">Membrane</keyword>
<keyword evidence="7 9" id="KW-0496">Mitochondrion</keyword>
<accession>E9H3Y2</accession>
<dbReference type="FunCoup" id="E9H3Y2">
    <property type="interactions" value="1064"/>
</dbReference>
<dbReference type="Gene3D" id="1.20.5.2210">
    <property type="match status" value="1"/>
</dbReference>
<dbReference type="GO" id="GO:0045259">
    <property type="term" value="C:proton-transporting ATP synthase complex"/>
    <property type="evidence" value="ECO:0007669"/>
    <property type="project" value="UniProtKB-KW"/>
</dbReference>
<dbReference type="OrthoDB" id="67388at2759"/>
<feature type="compositionally biased region" description="Low complexity" evidence="10">
    <location>
        <begin position="21"/>
        <end position="35"/>
    </location>
</feature>
<dbReference type="STRING" id="6669.E9H3Y2"/>
<gene>
    <name evidence="11" type="ORF">DAPPUDRAFT_231350</name>
</gene>
<dbReference type="PANTHER" id="PTHR12733:SF3">
    <property type="entry name" value="ATP SYNTHASE F(0) COMPLEX SUBUNIT B1, MITOCHONDRIAL"/>
    <property type="match status" value="1"/>
</dbReference>
<dbReference type="EMBL" id="GL732589">
    <property type="protein sequence ID" value="EFX73635.1"/>
    <property type="molecule type" value="Genomic_DNA"/>
</dbReference>
<sequence length="256" mass="28775">MLSRIALKPVRSAIQPIRMTQTSATSNAASAATTESPERDLVNFPRPVRQEYPGKVRMGFIPDEWFQFFYSKTGVTGPYTFGLGLATYLCSKEIYIMEHEFYTGLSIAIMGIYAVKKLGPATAKFLDAEVAKSDAEMNAGRDMAIAEAKARIAAEKIEQDRALGMKMLFDAKRENVALQLEAAYREQLVKVFSETKKRLDYQVEVQNVQRNLEQRHVVDWVLRSVRAAVTPEQEKATLSQCIANIKSLAQQNTVRI</sequence>
<dbReference type="PANTHER" id="PTHR12733">
    <property type="entry name" value="MITOCHONDRIAL ATP SYNTHASE B CHAIN"/>
    <property type="match status" value="1"/>
</dbReference>
<comment type="subcellular location">
    <subcellularLocation>
        <location evidence="9">Mitochondrion</location>
    </subcellularLocation>
    <subcellularLocation>
        <location evidence="9">Mitochondrion inner membrane</location>
    </subcellularLocation>
</comment>
<keyword evidence="6 9" id="KW-0406">Ion transport</keyword>